<evidence type="ECO:0000259" key="8">
    <source>
        <dbReference type="PROSITE" id="PS51387"/>
    </source>
</evidence>
<evidence type="ECO:0000256" key="1">
    <source>
        <dbReference type="ARBA" id="ARBA00008000"/>
    </source>
</evidence>
<feature type="binding site" evidence="6">
    <location>
        <begin position="83"/>
        <end position="89"/>
    </location>
    <ligand>
        <name>FAD</name>
        <dbReference type="ChEBI" id="CHEBI:57692"/>
    </ligand>
</feature>
<evidence type="ECO:0000313" key="10">
    <source>
        <dbReference type="Proteomes" id="UP001199296"/>
    </source>
</evidence>
<evidence type="ECO:0000256" key="6">
    <source>
        <dbReference type="PIRSR" id="PIRSR625650-3"/>
    </source>
</evidence>
<dbReference type="InterPro" id="IPR025650">
    <property type="entry name" value="Alkyl-DHAP_Synthase"/>
</dbReference>
<feature type="active site" description="Proton donor/acceptor" evidence="5">
    <location>
        <position position="405"/>
    </location>
</feature>
<dbReference type="SUPFAM" id="SSF55103">
    <property type="entry name" value="FAD-linked oxidases, C-terminal domain"/>
    <property type="match status" value="1"/>
</dbReference>
<evidence type="ECO:0000256" key="7">
    <source>
        <dbReference type="PIRSR" id="PIRSR625650-4"/>
    </source>
</evidence>
<dbReference type="Pfam" id="PF02913">
    <property type="entry name" value="FAD-oxidase_C"/>
    <property type="match status" value="1"/>
</dbReference>
<dbReference type="InterPro" id="IPR016166">
    <property type="entry name" value="FAD-bd_PCMH"/>
</dbReference>
<dbReference type="SUPFAM" id="SSF56176">
    <property type="entry name" value="FAD-binding/transporter-associated domain-like"/>
    <property type="match status" value="1"/>
</dbReference>
<gene>
    <name evidence="9" type="ORF">LJ207_09865</name>
</gene>
<dbReference type="InterPro" id="IPR006094">
    <property type="entry name" value="Oxid_FAD_bind_N"/>
</dbReference>
<dbReference type="Proteomes" id="UP001199296">
    <property type="component" value="Unassembled WGS sequence"/>
</dbReference>
<dbReference type="InterPro" id="IPR036318">
    <property type="entry name" value="FAD-bd_PCMH-like_sf"/>
</dbReference>
<dbReference type="Pfam" id="PF01565">
    <property type="entry name" value="FAD_binding_4"/>
    <property type="match status" value="1"/>
</dbReference>
<comment type="similarity">
    <text evidence="1">Belongs to the FAD-binding oxidoreductase/transferase type 4 family.</text>
</comment>
<organism evidence="9 10">
    <name type="scientific">Halanaerobium polyolivorans</name>
    <dbReference type="NCBI Taxonomy" id="2886943"/>
    <lineage>
        <taxon>Bacteria</taxon>
        <taxon>Bacillati</taxon>
        <taxon>Bacillota</taxon>
        <taxon>Clostridia</taxon>
        <taxon>Halanaerobiales</taxon>
        <taxon>Halanaerobiaceae</taxon>
        <taxon>Halanaerobium</taxon>
    </lineage>
</organism>
<dbReference type="GO" id="GO:0016491">
    <property type="term" value="F:oxidoreductase activity"/>
    <property type="evidence" value="ECO:0007669"/>
    <property type="project" value="UniProtKB-KW"/>
</dbReference>
<dbReference type="PANTHER" id="PTHR46568">
    <property type="entry name" value="ALKYLDIHYDROXYACETONEPHOSPHATE SYNTHASE, PEROXISOMAL"/>
    <property type="match status" value="1"/>
</dbReference>
<evidence type="ECO:0000256" key="2">
    <source>
        <dbReference type="ARBA" id="ARBA00022630"/>
    </source>
</evidence>
<dbReference type="InterPro" id="IPR016164">
    <property type="entry name" value="FAD-linked_Oxase-like_C"/>
</dbReference>
<protein>
    <submittedName>
        <fullName evidence="9">FAD-binding oxidoreductase</fullName>
    </submittedName>
</protein>
<dbReference type="GO" id="GO:0008609">
    <property type="term" value="F:alkylglycerone-phosphate synthase activity"/>
    <property type="evidence" value="ECO:0007669"/>
    <property type="project" value="InterPro"/>
</dbReference>
<dbReference type="AlphaFoldDB" id="A0AAW4X1C8"/>
<dbReference type="GO" id="GO:0071949">
    <property type="term" value="F:FAD binding"/>
    <property type="evidence" value="ECO:0007669"/>
    <property type="project" value="InterPro"/>
</dbReference>
<dbReference type="GO" id="GO:0008610">
    <property type="term" value="P:lipid biosynthetic process"/>
    <property type="evidence" value="ECO:0007669"/>
    <property type="project" value="InterPro"/>
</dbReference>
<proteinExistence type="inferred from homology"/>
<keyword evidence="4" id="KW-0560">Oxidoreductase</keyword>
<dbReference type="PROSITE" id="PS51387">
    <property type="entry name" value="FAD_PCMH"/>
    <property type="match status" value="1"/>
</dbReference>
<keyword evidence="3 6" id="KW-0274">FAD</keyword>
<evidence type="ECO:0000256" key="5">
    <source>
        <dbReference type="PIRSR" id="PIRSR625650-1"/>
    </source>
</evidence>
<feature type="site" description="Important for enzyme activity" evidence="7">
    <location>
        <position position="266"/>
    </location>
</feature>
<comment type="caution">
    <text evidence="9">The sequence shown here is derived from an EMBL/GenBank/DDBJ whole genome shotgun (WGS) entry which is preliminary data.</text>
</comment>
<dbReference type="InterPro" id="IPR004113">
    <property type="entry name" value="FAD-bd_oxidored_4_C"/>
</dbReference>
<name>A0AAW4X1C8_9FIRM</name>
<reference evidence="9 10" key="1">
    <citation type="submission" date="2021-10" db="EMBL/GenBank/DDBJ databases">
        <authorList>
            <person name="Grouzdev D.S."/>
            <person name="Pantiukh K.S."/>
            <person name="Krutkina M.S."/>
        </authorList>
    </citation>
    <scope>NUCLEOTIDE SEQUENCE [LARGE SCALE GENOMIC DNA]</scope>
    <source>
        <strain evidence="9 10">Z-7514</strain>
    </source>
</reference>
<accession>A0AAW4X1C8</accession>
<dbReference type="Gene3D" id="3.30.465.10">
    <property type="match status" value="1"/>
</dbReference>
<feature type="domain" description="FAD-binding PCMH-type" evidence="8">
    <location>
        <begin position="51"/>
        <end position="230"/>
    </location>
</feature>
<dbReference type="InterPro" id="IPR016169">
    <property type="entry name" value="FAD-bd_PCMH_sub2"/>
</dbReference>
<evidence type="ECO:0000256" key="3">
    <source>
        <dbReference type="ARBA" id="ARBA00022827"/>
    </source>
</evidence>
<sequence>MSVAQQAKKKEIVDDLIDLLSAEQVNTNEEDLYEASVDRYKKFAYARNAVDVPKPAAIVYPNSSEEVSSILEFCNQQKINVIPRSGDTSTEGGLENWKENTIIIDAENLDKIVDINTYNMEAKVQAGVPLEELENALREKGFTTGHSPQSKPVAKMGGLVATRSIGQLSTLYGGIEDMVIGLECVFPDGHIANIKNVPRRAGGPDIRHIAIGNEGTLCYITEVTVKIFKYYPDNNKFYGYLTEDIETGIKVLREVMVNGYRPSVARAYSEEDANQHFYHFSKDKCVLILMAEGPENIVEATGEAIEEAVEKFSDGIIEEVDSELIENWFNNLNWSQQDIDDEYEGMIENDSHTGFTTEISANWETIPVIYNNVMRRIKEEFPRAHELTLLGGHSSHSYINGTNLYFVYNYEINCAPEDELRVYHHPIHKIIVEETLKQGGSMCHHHGIGKYRSEWTKEEHGSAYYMLEKLKEVFDPNDIMNYGSIFPKEDGIKKYINKEK</sequence>
<evidence type="ECO:0000313" key="9">
    <source>
        <dbReference type="EMBL" id="MCC3145629.1"/>
    </source>
</evidence>
<comment type="cofactor">
    <cofactor evidence="6">
        <name>FAD</name>
        <dbReference type="ChEBI" id="CHEBI:57692"/>
    </cofactor>
</comment>
<dbReference type="Gene3D" id="3.30.300.330">
    <property type="match status" value="1"/>
</dbReference>
<feature type="binding site" evidence="6">
    <location>
        <begin position="214"/>
        <end position="220"/>
    </location>
    <ligand>
        <name>FAD</name>
        <dbReference type="ChEBI" id="CHEBI:57692"/>
    </ligand>
</feature>
<dbReference type="PANTHER" id="PTHR46568:SF1">
    <property type="entry name" value="ALKYLDIHYDROXYACETONEPHOSPHATE SYNTHASE, PEROXISOMAL"/>
    <property type="match status" value="1"/>
</dbReference>
<keyword evidence="10" id="KW-1185">Reference proteome</keyword>
<dbReference type="EMBL" id="JAJFAT010000014">
    <property type="protein sequence ID" value="MCC3145629.1"/>
    <property type="molecule type" value="Genomic_DNA"/>
</dbReference>
<keyword evidence="2" id="KW-0285">Flavoprotein</keyword>
<evidence type="ECO:0000256" key="4">
    <source>
        <dbReference type="ARBA" id="ARBA00023002"/>
    </source>
</evidence>